<evidence type="ECO:0000256" key="8">
    <source>
        <dbReference type="SAM" id="SignalP"/>
    </source>
</evidence>
<dbReference type="Pfam" id="PF04083">
    <property type="entry name" value="Abhydro_lipase"/>
    <property type="match status" value="1"/>
</dbReference>
<feature type="signal peptide" evidence="8">
    <location>
        <begin position="1"/>
        <end position="24"/>
    </location>
</feature>
<feature type="domain" description="Partial AB-hydrolase lipase" evidence="9">
    <location>
        <begin position="81"/>
        <end position="138"/>
    </location>
</feature>
<keyword evidence="2 8" id="KW-0732">Signal</keyword>
<dbReference type="PIRSF" id="PIRSF000862">
    <property type="entry name" value="Steryl_ester_lip"/>
    <property type="match status" value="1"/>
</dbReference>
<feature type="chain" id="PRO_5040356011" description="Partial AB-hydrolase lipase domain-containing protein" evidence="8">
    <location>
        <begin position="25"/>
        <end position="442"/>
    </location>
</feature>
<evidence type="ECO:0000256" key="5">
    <source>
        <dbReference type="ARBA" id="ARBA00023098"/>
    </source>
</evidence>
<comment type="similarity">
    <text evidence="1">Belongs to the AB hydrolase superfamily. Lipase family.</text>
</comment>
<dbReference type="InterPro" id="IPR025483">
    <property type="entry name" value="Lipase_euk"/>
</dbReference>
<feature type="active site" description="Charge relay system" evidence="7">
    <location>
        <position position="418"/>
    </location>
</feature>
<dbReference type="InterPro" id="IPR006693">
    <property type="entry name" value="AB_hydrolase_lipase"/>
</dbReference>
<keyword evidence="5" id="KW-0443">Lipid metabolism</keyword>
<dbReference type="PANTHER" id="PTHR11005">
    <property type="entry name" value="LYSOSOMAL ACID LIPASE-RELATED"/>
    <property type="match status" value="1"/>
</dbReference>
<dbReference type="GO" id="GO:0016788">
    <property type="term" value="F:hydrolase activity, acting on ester bonds"/>
    <property type="evidence" value="ECO:0007669"/>
    <property type="project" value="InterPro"/>
</dbReference>
<feature type="active site" description="Nucleophile" evidence="7">
    <location>
        <position position="215"/>
    </location>
</feature>
<evidence type="ECO:0000256" key="2">
    <source>
        <dbReference type="ARBA" id="ARBA00022729"/>
    </source>
</evidence>
<evidence type="ECO:0000256" key="1">
    <source>
        <dbReference type="ARBA" id="ARBA00010701"/>
    </source>
</evidence>
<evidence type="ECO:0000256" key="3">
    <source>
        <dbReference type="ARBA" id="ARBA00022801"/>
    </source>
</evidence>
<dbReference type="InterPro" id="IPR029058">
    <property type="entry name" value="AB_hydrolase_fold"/>
</dbReference>
<proteinExistence type="inferred from homology"/>
<gene>
    <name evidence="10" type="ORF">PHYEVI_LOCUS5234</name>
</gene>
<protein>
    <recommendedName>
        <fullName evidence="9">Partial AB-hydrolase lipase domain-containing protein</fullName>
    </recommendedName>
</protein>
<dbReference type="AlphaFoldDB" id="A0A9N9XMW8"/>
<dbReference type="Proteomes" id="UP001153712">
    <property type="component" value="Chromosome 2"/>
</dbReference>
<keyword evidence="11" id="KW-1185">Reference proteome</keyword>
<dbReference type="FunFam" id="3.40.50.1820:FF:000021">
    <property type="entry name" value="Lipase"/>
    <property type="match status" value="1"/>
</dbReference>
<evidence type="ECO:0000313" key="11">
    <source>
        <dbReference type="Proteomes" id="UP001153712"/>
    </source>
</evidence>
<organism evidence="10 11">
    <name type="scientific">Phyllotreta striolata</name>
    <name type="common">Striped flea beetle</name>
    <name type="synonym">Crioceris striolata</name>
    <dbReference type="NCBI Taxonomy" id="444603"/>
    <lineage>
        <taxon>Eukaryota</taxon>
        <taxon>Metazoa</taxon>
        <taxon>Ecdysozoa</taxon>
        <taxon>Arthropoda</taxon>
        <taxon>Hexapoda</taxon>
        <taxon>Insecta</taxon>
        <taxon>Pterygota</taxon>
        <taxon>Neoptera</taxon>
        <taxon>Endopterygota</taxon>
        <taxon>Coleoptera</taxon>
        <taxon>Polyphaga</taxon>
        <taxon>Cucujiformia</taxon>
        <taxon>Chrysomeloidea</taxon>
        <taxon>Chrysomelidae</taxon>
        <taxon>Galerucinae</taxon>
        <taxon>Alticini</taxon>
        <taxon>Phyllotreta</taxon>
    </lineage>
</organism>
<evidence type="ECO:0000256" key="4">
    <source>
        <dbReference type="ARBA" id="ARBA00022963"/>
    </source>
</evidence>
<evidence type="ECO:0000313" key="10">
    <source>
        <dbReference type="EMBL" id="CAG9858847.1"/>
    </source>
</evidence>
<name>A0A9N9XMW8_PHYSR</name>
<dbReference type="Gene3D" id="3.40.50.1820">
    <property type="entry name" value="alpha/beta hydrolase"/>
    <property type="match status" value="1"/>
</dbReference>
<keyword evidence="6" id="KW-0325">Glycoprotein</keyword>
<keyword evidence="4" id="KW-0442">Lipid degradation</keyword>
<dbReference type="OrthoDB" id="9974421at2759"/>
<evidence type="ECO:0000256" key="6">
    <source>
        <dbReference type="ARBA" id="ARBA00023180"/>
    </source>
</evidence>
<dbReference type="EMBL" id="OU900095">
    <property type="protein sequence ID" value="CAG9858847.1"/>
    <property type="molecule type" value="Genomic_DNA"/>
</dbReference>
<feature type="active site" description="Charge relay system" evidence="7">
    <location>
        <position position="387"/>
    </location>
</feature>
<keyword evidence="3" id="KW-0378">Hydrolase</keyword>
<dbReference type="GO" id="GO:0016042">
    <property type="term" value="P:lipid catabolic process"/>
    <property type="evidence" value="ECO:0007669"/>
    <property type="project" value="UniProtKB-KW"/>
</dbReference>
<evidence type="ECO:0000259" key="9">
    <source>
        <dbReference type="Pfam" id="PF04083"/>
    </source>
</evidence>
<dbReference type="SUPFAM" id="SSF53474">
    <property type="entry name" value="alpha/beta-Hydrolases"/>
    <property type="match status" value="1"/>
</dbReference>
<sequence>MNLSIFMMKKQLFLVLSFTYLASSASLGNITLDDTFPPAQPMSLTNIGQGIIGSIPELVSDVFGNVIDINNMPDVEWVPVPKLIQEEGYPVENHYITTEDGYILNMHRIPHSKNSLQNNGEVVYLQHGLLAASSDWVLLGPERGLGYLLADAGYDVWLGNVRGNRYSKNHTTYSVASEEFWNFSWHEIGMIDIPTMIDYVLKMTGKSQLYHVGHSQGTTTFYVMASQRPDYNKKVKLHISLAPIAYMNHLFSPLLRVLAIGTMPLSSTLKLIGQYEFLPSSGFFSKLMDNICDQGLEKVLCKNSFFAMAGFSPNQMNASTIPVITTHYPAGAATKQIVHYGQEINSGRFCQFDHHFSNFRVYGQLLPPQYDLSKISCPTYLIYGSNDWLAADVDVQKLFKQLPNGQELYEVPIGTWNHVDFLFGNDAPEVVYQKVLQIIANN</sequence>
<reference evidence="10" key="1">
    <citation type="submission" date="2022-01" db="EMBL/GenBank/DDBJ databases">
        <authorList>
            <person name="King R."/>
        </authorList>
    </citation>
    <scope>NUCLEOTIDE SEQUENCE</scope>
</reference>
<accession>A0A9N9XMW8</accession>
<evidence type="ECO:0000256" key="7">
    <source>
        <dbReference type="PIRSR" id="PIRSR000862-1"/>
    </source>
</evidence>